<dbReference type="Proteomes" id="UP000243106">
    <property type="component" value="Unassembled WGS sequence"/>
</dbReference>
<dbReference type="InterPro" id="IPR002575">
    <property type="entry name" value="Aminoglycoside_PTrfase"/>
</dbReference>
<dbReference type="AlphaFoldDB" id="A0A1I5XUI2"/>
<feature type="domain" description="Aminoglycoside phosphotransferase" evidence="1">
    <location>
        <begin position="60"/>
        <end position="251"/>
    </location>
</feature>
<sequence>MAKPSLQELASANEARILRVLSVAEAVCGEPVSDVESPGGVFRASLRLKIDGRSVIATARSQGRTAREEALVLRALSDITDRVPVVLGCQSGVLLQSDLGQNRLDLAIARAPVGRQALLAEAAASSLVDLHAAADRTALSRALDPLDDPEEQAARRILSADALAPFAAKGEVVFDRAAVMRALCAIPRAFVKGDCRPANATLGADRRVRWFDFETCGPGPRVRDFAELIVDPVWTLPPDRLFAAVGARAGCAHAALSLHTALRAAEALERLMTEAQAHGWQSRGQVLVEDGPGANATFAARIADMGAMGAGQSRLLEPLVLPFSRAARHFRQVARQPGRTGTRCS</sequence>
<dbReference type="Pfam" id="PF01636">
    <property type="entry name" value="APH"/>
    <property type="match status" value="1"/>
</dbReference>
<dbReference type="SUPFAM" id="SSF56112">
    <property type="entry name" value="Protein kinase-like (PK-like)"/>
    <property type="match status" value="1"/>
</dbReference>
<evidence type="ECO:0000313" key="3">
    <source>
        <dbReference type="Proteomes" id="UP000243106"/>
    </source>
</evidence>
<evidence type="ECO:0000259" key="1">
    <source>
        <dbReference type="Pfam" id="PF01636"/>
    </source>
</evidence>
<accession>A0A1I5XUI2</accession>
<dbReference type="InterPro" id="IPR011009">
    <property type="entry name" value="Kinase-like_dom_sf"/>
</dbReference>
<dbReference type="GO" id="GO:0016740">
    <property type="term" value="F:transferase activity"/>
    <property type="evidence" value="ECO:0007669"/>
    <property type="project" value="UniProtKB-KW"/>
</dbReference>
<organism evidence="2 3">
    <name type="scientific">Roseivivax halotolerans</name>
    <dbReference type="NCBI Taxonomy" id="93684"/>
    <lineage>
        <taxon>Bacteria</taxon>
        <taxon>Pseudomonadati</taxon>
        <taxon>Pseudomonadota</taxon>
        <taxon>Alphaproteobacteria</taxon>
        <taxon>Rhodobacterales</taxon>
        <taxon>Roseobacteraceae</taxon>
        <taxon>Roseivivax</taxon>
    </lineage>
</organism>
<keyword evidence="3" id="KW-1185">Reference proteome</keyword>
<protein>
    <submittedName>
        <fullName evidence="2">Phosphotransferase enzyme family protein</fullName>
    </submittedName>
</protein>
<keyword evidence="2" id="KW-0808">Transferase</keyword>
<dbReference type="EMBL" id="FOXV01000004">
    <property type="protein sequence ID" value="SFQ35629.1"/>
    <property type="molecule type" value="Genomic_DNA"/>
</dbReference>
<evidence type="ECO:0000313" key="2">
    <source>
        <dbReference type="EMBL" id="SFQ35629.1"/>
    </source>
</evidence>
<proteinExistence type="predicted"/>
<gene>
    <name evidence="2" type="ORF">SAMN05421853_104131</name>
</gene>
<reference evidence="3" key="1">
    <citation type="submission" date="2016-10" db="EMBL/GenBank/DDBJ databases">
        <authorList>
            <person name="Varghese N."/>
            <person name="Submissions S."/>
        </authorList>
    </citation>
    <scope>NUCLEOTIDE SEQUENCE [LARGE SCALE GENOMIC DNA]</scope>
    <source>
        <strain evidence="3">JCM 10271</strain>
    </source>
</reference>
<name>A0A1I5XUI2_9RHOB</name>
<dbReference type="STRING" id="93684.SAMN05421853_104131"/>